<sequence>MRGAKAITLGPKPTKACVNCRRLKVRDGYLVLQDVTGVLIAAKMKCVVEGTPPCRRCRHTKANCVFRPRSNAASAVHDVVRIQQDTPDRNQDIDAILGRLDRIESALGFSRGSSSVTADVLDPDQDEGSGEMSLRPLWKAVRHLKLITRPAQDDALWSHPVIKHLWYSFLNNLPLLHFLKDQSAFASPSPLLLASVLFISALHGPSNDLSEFTKGYFVAQCCAIAELVNPVPYVSPVEMFGNGTEDPDRSLGTMDDSLTFQNILGLIMASLGSEACVPTTGTWIAIAYRLLLDHAPREVETTTHDWAGLFSGLQVIDIEHASMHMCCPLLPEQPPIPTLVQFNAREGNAFHGLIQMMHQGLSHFVGRGLPTIWSFVSAKDREVLSPIRTPFTKEDARVIHHWARQLDDWLVRYNAAPQPSPSDRQGILILLQYHLHKLYVLSIYHPARGFDLGSTDISPAERHELLVSARAVLRLRLGDASIWSNWDLIMVTFAAMLLLRGIEDGVLHQDDLHLIEKHIDSLKRNHSSVPSIHSILADRLESGLQSMHTPPEMGPDFAFPAPEEDYSWAIFDQEILSLANPPWLYEGVLPLEEMPRVDENQGGLSARLEYTALAQGGADALGGGNIGYN</sequence>
<evidence type="ECO:0000313" key="7">
    <source>
        <dbReference type="EMBL" id="TPR03621.1"/>
    </source>
</evidence>
<dbReference type="GO" id="GO:0003677">
    <property type="term" value="F:DNA binding"/>
    <property type="evidence" value="ECO:0007669"/>
    <property type="project" value="UniProtKB-KW"/>
</dbReference>
<keyword evidence="7" id="KW-0808">Transferase</keyword>
<evidence type="ECO:0000256" key="3">
    <source>
        <dbReference type="ARBA" id="ARBA00023015"/>
    </source>
</evidence>
<comment type="caution">
    <text evidence="7">The sequence shown here is derived from an EMBL/GenBank/DDBJ whole genome shotgun (WGS) entry which is preliminary data.</text>
</comment>
<dbReference type="PANTHER" id="PTHR46910">
    <property type="entry name" value="TRANSCRIPTION FACTOR PDR1"/>
    <property type="match status" value="1"/>
</dbReference>
<gene>
    <name evidence="7" type="ORF">CAN33_001050</name>
</gene>
<dbReference type="Proteomes" id="UP000197666">
    <property type="component" value="Unassembled WGS sequence"/>
</dbReference>
<dbReference type="VEuPathDB" id="FungiDB:An04g02330"/>
<dbReference type="InterPro" id="IPR001138">
    <property type="entry name" value="Zn2Cys6_DnaBD"/>
</dbReference>
<dbReference type="CDD" id="cd12148">
    <property type="entry name" value="fungal_TF_MHR"/>
    <property type="match status" value="1"/>
</dbReference>
<proteinExistence type="predicted"/>
<keyword evidence="6" id="KW-0539">Nucleus</keyword>
<dbReference type="AlphaFoldDB" id="A0A505HV76"/>
<dbReference type="VEuPathDB" id="FungiDB:M747DRAFT_278917"/>
<accession>A0A505HV76</accession>
<dbReference type="GO" id="GO:0008168">
    <property type="term" value="F:methyltransferase activity"/>
    <property type="evidence" value="ECO:0007669"/>
    <property type="project" value="UniProtKB-KW"/>
</dbReference>
<dbReference type="PANTHER" id="PTHR46910:SF3">
    <property type="entry name" value="HALOTOLERANCE PROTEIN 9-RELATED"/>
    <property type="match status" value="1"/>
</dbReference>
<evidence type="ECO:0000256" key="1">
    <source>
        <dbReference type="ARBA" id="ARBA00004123"/>
    </source>
</evidence>
<reference evidence="8" key="1">
    <citation type="submission" date="2018-10" db="EMBL/GenBank/DDBJ databases">
        <title>FDA dAtabase for Regulatory Grade micrObial Sequences (FDA-ARGOS): Supporting development and validation of Infectious Disease Dx tests.</title>
        <authorList>
            <person name="Kerrigan L."/>
            <person name="Tallon L."/>
            <person name="Sadzewicz L."/>
            <person name="Sengamalay N."/>
            <person name="Ott S."/>
            <person name="Godinez A."/>
            <person name="Nagaraj S."/>
            <person name="Vavikolanu K."/>
            <person name="Nadendla S."/>
            <person name="George J."/>
            <person name="Sichtig H."/>
        </authorList>
    </citation>
    <scope>NUCLEOTIDE SEQUENCE [LARGE SCALE GENOMIC DNA]</scope>
    <source>
        <strain evidence="8">FDAARGOS_311</strain>
    </source>
</reference>
<keyword evidence="5" id="KW-0804">Transcription</keyword>
<dbReference type="VEuPathDB" id="FungiDB:ASPNIDRAFT2_1159631"/>
<dbReference type="GO" id="GO:0005634">
    <property type="term" value="C:nucleus"/>
    <property type="evidence" value="ECO:0007669"/>
    <property type="project" value="UniProtKB-SubCell"/>
</dbReference>
<evidence type="ECO:0000256" key="6">
    <source>
        <dbReference type="ARBA" id="ARBA00023242"/>
    </source>
</evidence>
<protein>
    <submittedName>
        <fullName evidence="7">Methyltransferase domain family protein</fullName>
    </submittedName>
</protein>
<keyword evidence="4" id="KW-0238">DNA-binding</keyword>
<dbReference type="InterPro" id="IPR050987">
    <property type="entry name" value="AtrR-like"/>
</dbReference>
<comment type="subcellular location">
    <subcellularLocation>
        <location evidence="1">Nucleus</location>
    </subcellularLocation>
</comment>
<dbReference type="GO" id="GO:0000981">
    <property type="term" value="F:DNA-binding transcription factor activity, RNA polymerase II-specific"/>
    <property type="evidence" value="ECO:0007669"/>
    <property type="project" value="InterPro"/>
</dbReference>
<dbReference type="GO" id="GO:0032259">
    <property type="term" value="P:methylation"/>
    <property type="evidence" value="ECO:0007669"/>
    <property type="project" value="UniProtKB-KW"/>
</dbReference>
<evidence type="ECO:0000313" key="8">
    <source>
        <dbReference type="Proteomes" id="UP000197666"/>
    </source>
</evidence>
<keyword evidence="2" id="KW-0479">Metal-binding</keyword>
<evidence type="ECO:0000256" key="4">
    <source>
        <dbReference type="ARBA" id="ARBA00023125"/>
    </source>
</evidence>
<evidence type="ECO:0000256" key="5">
    <source>
        <dbReference type="ARBA" id="ARBA00023163"/>
    </source>
</evidence>
<dbReference type="GO" id="GO:0008270">
    <property type="term" value="F:zinc ion binding"/>
    <property type="evidence" value="ECO:0007669"/>
    <property type="project" value="InterPro"/>
</dbReference>
<dbReference type="CDD" id="cd00067">
    <property type="entry name" value="GAL4"/>
    <property type="match status" value="1"/>
</dbReference>
<organism evidence="7 8">
    <name type="scientific">Aspergillus niger</name>
    <dbReference type="NCBI Taxonomy" id="5061"/>
    <lineage>
        <taxon>Eukaryota</taxon>
        <taxon>Fungi</taxon>
        <taxon>Dikarya</taxon>
        <taxon>Ascomycota</taxon>
        <taxon>Pezizomycotina</taxon>
        <taxon>Eurotiomycetes</taxon>
        <taxon>Eurotiomycetidae</taxon>
        <taxon>Eurotiales</taxon>
        <taxon>Aspergillaceae</taxon>
        <taxon>Aspergillus</taxon>
        <taxon>Aspergillus subgen. Circumdati</taxon>
    </lineage>
</organism>
<dbReference type="EMBL" id="NKJJ02000006">
    <property type="protein sequence ID" value="TPR03621.1"/>
    <property type="molecule type" value="Genomic_DNA"/>
</dbReference>
<dbReference type="VEuPathDB" id="FungiDB:ATCC64974_78340"/>
<name>A0A505HV76_ASPNG</name>
<keyword evidence="3" id="KW-0805">Transcription regulation</keyword>
<evidence type="ECO:0000256" key="2">
    <source>
        <dbReference type="ARBA" id="ARBA00022723"/>
    </source>
</evidence>
<keyword evidence="7" id="KW-0489">Methyltransferase</keyword>